<keyword evidence="3" id="KW-0732">Signal</keyword>
<keyword evidence="2" id="KW-0645">Protease</keyword>
<evidence type="ECO:0000256" key="2">
    <source>
        <dbReference type="ARBA" id="ARBA00022670"/>
    </source>
</evidence>
<dbReference type="InterPro" id="IPR023828">
    <property type="entry name" value="Peptidase_S8_Ser-AS"/>
</dbReference>
<dbReference type="PROSITE" id="PS51892">
    <property type="entry name" value="SUBTILASE"/>
    <property type="match status" value="1"/>
</dbReference>
<dbReference type="InterPro" id="IPR003137">
    <property type="entry name" value="PA_domain"/>
</dbReference>
<dbReference type="Pfam" id="PF02225">
    <property type="entry name" value="PA"/>
    <property type="match status" value="1"/>
</dbReference>
<dbReference type="PROSITE" id="PS00138">
    <property type="entry name" value="SUBTILASE_SER"/>
    <property type="match status" value="1"/>
</dbReference>
<keyword evidence="6" id="KW-0325">Glycoprotein</keyword>
<dbReference type="InterPro" id="IPR045051">
    <property type="entry name" value="SBT"/>
</dbReference>
<comment type="similarity">
    <text evidence="1 7">Belongs to the peptidase S8 family.</text>
</comment>
<evidence type="ECO:0000259" key="9">
    <source>
        <dbReference type="Pfam" id="PF02225"/>
    </source>
</evidence>
<feature type="domain" description="PA" evidence="9">
    <location>
        <begin position="50"/>
        <end position="123"/>
    </location>
</feature>
<organism evidence="11">
    <name type="scientific">Arundo donax</name>
    <name type="common">Giant reed</name>
    <name type="synonym">Donax arundinaceus</name>
    <dbReference type="NCBI Taxonomy" id="35708"/>
    <lineage>
        <taxon>Eukaryota</taxon>
        <taxon>Viridiplantae</taxon>
        <taxon>Streptophyta</taxon>
        <taxon>Embryophyta</taxon>
        <taxon>Tracheophyta</taxon>
        <taxon>Spermatophyta</taxon>
        <taxon>Magnoliopsida</taxon>
        <taxon>Liliopsida</taxon>
        <taxon>Poales</taxon>
        <taxon>Poaceae</taxon>
        <taxon>PACMAD clade</taxon>
        <taxon>Arundinoideae</taxon>
        <taxon>Arundineae</taxon>
        <taxon>Arundo</taxon>
    </lineage>
</organism>
<accession>A0A0A9EI22</accession>
<dbReference type="InterPro" id="IPR036852">
    <property type="entry name" value="Peptidase_S8/S53_dom_sf"/>
</dbReference>
<feature type="domain" description="Peptidase S8/S53" evidence="8">
    <location>
        <begin position="143"/>
        <end position="258"/>
    </location>
</feature>
<evidence type="ECO:0000256" key="6">
    <source>
        <dbReference type="ARBA" id="ARBA00023180"/>
    </source>
</evidence>
<dbReference type="InterPro" id="IPR000209">
    <property type="entry name" value="Peptidase_S8/S53_dom"/>
</dbReference>
<reference evidence="11" key="2">
    <citation type="journal article" date="2015" name="Data Brief">
        <title>Shoot transcriptome of the giant reed, Arundo donax.</title>
        <authorList>
            <person name="Barrero R.A."/>
            <person name="Guerrero F.D."/>
            <person name="Moolhuijzen P."/>
            <person name="Goolsby J.A."/>
            <person name="Tidwell J."/>
            <person name="Bellgard S.E."/>
            <person name="Bellgard M.I."/>
        </authorList>
    </citation>
    <scope>NUCLEOTIDE SEQUENCE</scope>
    <source>
        <tissue evidence="11">Shoot tissue taken approximately 20 cm above the soil surface</tissue>
    </source>
</reference>
<keyword evidence="4" id="KW-0378">Hydrolase</keyword>
<dbReference type="GO" id="GO:0006508">
    <property type="term" value="P:proteolysis"/>
    <property type="evidence" value="ECO:0007669"/>
    <property type="project" value="UniProtKB-KW"/>
</dbReference>
<dbReference type="Gene3D" id="3.40.50.200">
    <property type="entry name" value="Peptidase S8/S53 domain"/>
    <property type="match status" value="1"/>
</dbReference>
<evidence type="ECO:0008006" key="12">
    <source>
        <dbReference type="Google" id="ProtNLM"/>
    </source>
</evidence>
<dbReference type="Pfam" id="PF00082">
    <property type="entry name" value="Peptidase_S8"/>
    <property type="match status" value="1"/>
</dbReference>
<evidence type="ECO:0000259" key="10">
    <source>
        <dbReference type="Pfam" id="PF17766"/>
    </source>
</evidence>
<keyword evidence="5" id="KW-0720">Serine protease</keyword>
<proteinExistence type="inferred from homology"/>
<evidence type="ECO:0000313" key="11">
    <source>
        <dbReference type="EMBL" id="JAD99731.1"/>
    </source>
</evidence>
<dbReference type="SUPFAM" id="SSF52743">
    <property type="entry name" value="Subtilisin-like"/>
    <property type="match status" value="1"/>
</dbReference>
<feature type="domain" description="Subtilisin-like protease fibronectin type-III" evidence="10">
    <location>
        <begin position="323"/>
        <end position="418"/>
    </location>
</feature>
<reference evidence="11" key="1">
    <citation type="submission" date="2014-09" db="EMBL/GenBank/DDBJ databases">
        <authorList>
            <person name="Magalhaes I.L.F."/>
            <person name="Oliveira U."/>
            <person name="Santos F.R."/>
            <person name="Vidigal T.H.D.A."/>
            <person name="Brescovit A.D."/>
            <person name="Santos A.J."/>
        </authorList>
    </citation>
    <scope>NUCLEOTIDE SEQUENCE</scope>
    <source>
        <tissue evidence="11">Shoot tissue taken approximately 20 cm above the soil surface</tissue>
    </source>
</reference>
<evidence type="ECO:0000256" key="1">
    <source>
        <dbReference type="ARBA" id="ARBA00011073"/>
    </source>
</evidence>
<evidence type="ECO:0000256" key="5">
    <source>
        <dbReference type="ARBA" id="ARBA00022825"/>
    </source>
</evidence>
<dbReference type="EMBL" id="GBRH01198164">
    <property type="protein sequence ID" value="JAD99731.1"/>
    <property type="molecule type" value="Transcribed_RNA"/>
</dbReference>
<dbReference type="InterPro" id="IPR041469">
    <property type="entry name" value="Subtilisin-like_FN3"/>
</dbReference>
<evidence type="ECO:0000259" key="8">
    <source>
        <dbReference type="Pfam" id="PF00082"/>
    </source>
</evidence>
<evidence type="ECO:0000256" key="3">
    <source>
        <dbReference type="ARBA" id="ARBA00022729"/>
    </source>
</evidence>
<dbReference type="GO" id="GO:0004252">
    <property type="term" value="F:serine-type endopeptidase activity"/>
    <property type="evidence" value="ECO:0007669"/>
    <property type="project" value="InterPro"/>
</dbReference>
<dbReference type="Gene3D" id="2.60.40.2310">
    <property type="match status" value="1"/>
</dbReference>
<evidence type="ECO:0000256" key="4">
    <source>
        <dbReference type="ARBA" id="ARBA00022801"/>
    </source>
</evidence>
<dbReference type="Pfam" id="PF17766">
    <property type="entry name" value="fn3_6"/>
    <property type="match status" value="1"/>
</dbReference>
<dbReference type="CDD" id="cd02120">
    <property type="entry name" value="PA_subtilisin_like"/>
    <property type="match status" value="1"/>
</dbReference>
<name>A0A0A9EI22_ARUDO</name>
<sequence>MDREFPSYVVFDHAQAKGQSLSATDLPEKTSYPLIDSVQAAATNATEKDAQLCMVGSLDPAKVKGKIVVCLRGINPRVAKGEAVRQAGGVGMVLANDESTGNEIIADAHVLPATHIKYRDGLLLYSYLRSTKTPTGFITKPATVLGTKPAPFMAAFSSQGPNTITPEILKPDITAPGVSVIAAWTRANSPTDLAFDMRRVAFNSESGTSMSCPHVSGIVGLLRTVHPEWSPAAIRSAIMTTAVELDNKGEPILNSSFVPASPFGYGAGHVSPARAMSPGLVYDLGAAEYFDFLCTLRYNATVMDMFNGGPYTCPGEAPRSVTDLNYPSITVVNVTAAGATARRRVKNVGRPGKYKAFVTEPAGVAVTVTPSVLEFGAGEEKGFEVKFRIKNATLAKDYSFGELVWANGKQFVRSPLVVKALA</sequence>
<dbReference type="SUPFAM" id="SSF52025">
    <property type="entry name" value="PA domain"/>
    <property type="match status" value="1"/>
</dbReference>
<protein>
    <recommendedName>
        <fullName evidence="12">Subtilisin-like protease fibronectin type-III domain-containing protein</fullName>
    </recommendedName>
</protein>
<comment type="caution">
    <text evidence="7">Lacks conserved residue(s) required for the propagation of feature annotation.</text>
</comment>
<dbReference type="InterPro" id="IPR046450">
    <property type="entry name" value="PA_dom_sf"/>
</dbReference>
<evidence type="ECO:0000256" key="7">
    <source>
        <dbReference type="PROSITE-ProRule" id="PRU01240"/>
    </source>
</evidence>
<dbReference type="AlphaFoldDB" id="A0A0A9EI22"/>
<dbReference type="PANTHER" id="PTHR10795">
    <property type="entry name" value="PROPROTEIN CONVERTASE SUBTILISIN/KEXIN"/>
    <property type="match status" value="1"/>
</dbReference>